<dbReference type="PRINTS" id="PR00039">
    <property type="entry name" value="HTHLYSR"/>
</dbReference>
<keyword evidence="3" id="KW-0238">DNA-binding</keyword>
<dbReference type="RefSeq" id="WP_150696480.1">
    <property type="nucleotide sequence ID" value="NZ_CABPRZ010000005.1"/>
</dbReference>
<dbReference type="Proteomes" id="UP000414233">
    <property type="component" value="Unassembled WGS sequence"/>
</dbReference>
<reference evidence="6 7" key="1">
    <citation type="submission" date="2019-08" db="EMBL/GenBank/DDBJ databases">
        <authorList>
            <person name="Peeters C."/>
        </authorList>
    </citation>
    <scope>NUCLEOTIDE SEQUENCE [LARGE SCALE GENOMIC DNA]</scope>
    <source>
        <strain evidence="6 7">LMG 30175</strain>
    </source>
</reference>
<keyword evidence="7" id="KW-1185">Reference proteome</keyword>
<dbReference type="FunFam" id="1.10.10.10:FF:000001">
    <property type="entry name" value="LysR family transcriptional regulator"/>
    <property type="match status" value="1"/>
</dbReference>
<feature type="domain" description="HTH lysR-type" evidence="5">
    <location>
        <begin position="1"/>
        <end position="63"/>
    </location>
</feature>
<evidence type="ECO:0000313" key="6">
    <source>
        <dbReference type="EMBL" id="VVD90797.1"/>
    </source>
</evidence>
<dbReference type="SUPFAM" id="SSF46785">
    <property type="entry name" value="Winged helix' DNA-binding domain"/>
    <property type="match status" value="1"/>
</dbReference>
<dbReference type="InterPro" id="IPR000847">
    <property type="entry name" value="LysR_HTH_N"/>
</dbReference>
<evidence type="ECO:0000256" key="1">
    <source>
        <dbReference type="ARBA" id="ARBA00009437"/>
    </source>
</evidence>
<evidence type="ECO:0000259" key="5">
    <source>
        <dbReference type="PROSITE" id="PS50931"/>
    </source>
</evidence>
<dbReference type="Gene3D" id="3.40.190.10">
    <property type="entry name" value="Periplasmic binding protein-like II"/>
    <property type="match status" value="2"/>
</dbReference>
<evidence type="ECO:0000256" key="4">
    <source>
        <dbReference type="ARBA" id="ARBA00023163"/>
    </source>
</evidence>
<organism evidence="6 7">
    <name type="scientific">Pandoraea terrae</name>
    <dbReference type="NCBI Taxonomy" id="1537710"/>
    <lineage>
        <taxon>Bacteria</taxon>
        <taxon>Pseudomonadati</taxon>
        <taxon>Pseudomonadota</taxon>
        <taxon>Betaproteobacteria</taxon>
        <taxon>Burkholderiales</taxon>
        <taxon>Burkholderiaceae</taxon>
        <taxon>Pandoraea</taxon>
    </lineage>
</organism>
<name>A0A5E4TSQ0_9BURK</name>
<gene>
    <name evidence="6" type="ORF">PTE30175_01541</name>
</gene>
<dbReference type="InterPro" id="IPR036388">
    <property type="entry name" value="WH-like_DNA-bd_sf"/>
</dbReference>
<dbReference type="GO" id="GO:0006351">
    <property type="term" value="P:DNA-templated transcription"/>
    <property type="evidence" value="ECO:0007669"/>
    <property type="project" value="TreeGrafter"/>
</dbReference>
<evidence type="ECO:0000256" key="3">
    <source>
        <dbReference type="ARBA" id="ARBA00023125"/>
    </source>
</evidence>
<dbReference type="InterPro" id="IPR036390">
    <property type="entry name" value="WH_DNA-bd_sf"/>
</dbReference>
<keyword evidence="4" id="KW-0804">Transcription</keyword>
<dbReference type="GO" id="GO:0003700">
    <property type="term" value="F:DNA-binding transcription factor activity"/>
    <property type="evidence" value="ECO:0007669"/>
    <property type="project" value="InterPro"/>
</dbReference>
<dbReference type="InterPro" id="IPR058163">
    <property type="entry name" value="LysR-type_TF_proteobact-type"/>
</dbReference>
<dbReference type="GO" id="GO:0043565">
    <property type="term" value="F:sequence-specific DNA binding"/>
    <property type="evidence" value="ECO:0007669"/>
    <property type="project" value="TreeGrafter"/>
</dbReference>
<dbReference type="AlphaFoldDB" id="A0A5E4TSQ0"/>
<dbReference type="Pfam" id="PF03466">
    <property type="entry name" value="LysR_substrate"/>
    <property type="match status" value="1"/>
</dbReference>
<dbReference type="PANTHER" id="PTHR30537">
    <property type="entry name" value="HTH-TYPE TRANSCRIPTIONAL REGULATOR"/>
    <property type="match status" value="1"/>
</dbReference>
<keyword evidence="2" id="KW-0805">Transcription regulation</keyword>
<proteinExistence type="inferred from homology"/>
<dbReference type="EMBL" id="CABPRZ010000005">
    <property type="protein sequence ID" value="VVD90797.1"/>
    <property type="molecule type" value="Genomic_DNA"/>
</dbReference>
<dbReference type="InterPro" id="IPR005119">
    <property type="entry name" value="LysR_subst-bd"/>
</dbReference>
<dbReference type="SUPFAM" id="SSF53850">
    <property type="entry name" value="Periplasmic binding protein-like II"/>
    <property type="match status" value="1"/>
</dbReference>
<dbReference type="PANTHER" id="PTHR30537:SF74">
    <property type="entry name" value="HTH-TYPE TRANSCRIPTIONAL REGULATOR TRPI"/>
    <property type="match status" value="1"/>
</dbReference>
<dbReference type="Gene3D" id="1.10.10.10">
    <property type="entry name" value="Winged helix-like DNA-binding domain superfamily/Winged helix DNA-binding domain"/>
    <property type="match status" value="1"/>
</dbReference>
<evidence type="ECO:0000313" key="7">
    <source>
        <dbReference type="Proteomes" id="UP000414233"/>
    </source>
</evidence>
<comment type="similarity">
    <text evidence="1">Belongs to the LysR transcriptional regulatory family.</text>
</comment>
<dbReference type="OrthoDB" id="5526340at2"/>
<sequence>MNLRHLPLGALFVFDTAAAELSFARAADRLFVTQGAVSRQIRTLEDALGVTLFERRNRAVFLTLAGAQLHATTRQMFDQLAGTVARLRPAAQPSPLVVSCEPTLAMRWLIPRLGGFYRLHPEIALHLHTAGGPLDLAAAGVDIAIRRNDFFWGHALLVAPIGDEWVGPIRAVPGTGAQTGAAAPRLLHTRTRAKAWADWRRAAVIAGLAKARADHYDTGAGAQQTFEHFYLSLQAAGAGLGVAIGSVYMVADELAAGRIDAPEGFVRDGSSYVALSVTPFDADPARAALLGWLRDEMRATLDGVMTASAAHTDARG</sequence>
<dbReference type="Pfam" id="PF00126">
    <property type="entry name" value="HTH_1"/>
    <property type="match status" value="1"/>
</dbReference>
<protein>
    <submittedName>
        <fullName evidence="6">LysR family transcriptional regulator</fullName>
    </submittedName>
</protein>
<dbReference type="PROSITE" id="PS50931">
    <property type="entry name" value="HTH_LYSR"/>
    <property type="match status" value="1"/>
</dbReference>
<evidence type="ECO:0000256" key="2">
    <source>
        <dbReference type="ARBA" id="ARBA00023015"/>
    </source>
</evidence>
<accession>A0A5E4TSQ0</accession>